<gene>
    <name evidence="1" type="ORF">BCR33DRAFT_710906</name>
</gene>
<comment type="caution">
    <text evidence="1">The sequence shown here is derived from an EMBL/GenBank/DDBJ whole genome shotgun (WGS) entry which is preliminary data.</text>
</comment>
<name>A0A1Y2D2G9_9FUNG</name>
<keyword evidence="2" id="KW-1185">Reference proteome</keyword>
<dbReference type="Proteomes" id="UP000193642">
    <property type="component" value="Unassembled WGS sequence"/>
</dbReference>
<dbReference type="EMBL" id="MCGO01000001">
    <property type="protein sequence ID" value="ORY53488.1"/>
    <property type="molecule type" value="Genomic_DNA"/>
</dbReference>
<proteinExistence type="predicted"/>
<accession>A0A1Y2D2G9</accession>
<reference evidence="1 2" key="1">
    <citation type="submission" date="2016-07" db="EMBL/GenBank/DDBJ databases">
        <title>Pervasive Adenine N6-methylation of Active Genes in Fungi.</title>
        <authorList>
            <consortium name="DOE Joint Genome Institute"/>
            <person name="Mondo S.J."/>
            <person name="Dannebaum R.O."/>
            <person name="Kuo R.C."/>
            <person name="Labutti K."/>
            <person name="Haridas S."/>
            <person name="Kuo A."/>
            <person name="Salamov A."/>
            <person name="Ahrendt S.R."/>
            <person name="Lipzen A."/>
            <person name="Sullivan W."/>
            <person name="Andreopoulos W.B."/>
            <person name="Clum A."/>
            <person name="Lindquist E."/>
            <person name="Daum C."/>
            <person name="Ramamoorthy G.K."/>
            <person name="Gryganskyi A."/>
            <person name="Culley D."/>
            <person name="Magnuson J.K."/>
            <person name="James T.Y."/>
            <person name="O'Malley M.A."/>
            <person name="Stajich J.E."/>
            <person name="Spatafora J.W."/>
            <person name="Visel A."/>
            <person name="Grigoriev I.V."/>
        </authorList>
    </citation>
    <scope>NUCLEOTIDE SEQUENCE [LARGE SCALE GENOMIC DNA]</scope>
    <source>
        <strain evidence="1 2">JEL800</strain>
    </source>
</reference>
<dbReference type="OrthoDB" id="2162212at2759"/>
<protein>
    <submittedName>
        <fullName evidence="1">Uncharacterized protein</fullName>
    </submittedName>
</protein>
<organism evidence="1 2">
    <name type="scientific">Rhizoclosmatium globosum</name>
    <dbReference type="NCBI Taxonomy" id="329046"/>
    <lineage>
        <taxon>Eukaryota</taxon>
        <taxon>Fungi</taxon>
        <taxon>Fungi incertae sedis</taxon>
        <taxon>Chytridiomycota</taxon>
        <taxon>Chytridiomycota incertae sedis</taxon>
        <taxon>Chytridiomycetes</taxon>
        <taxon>Chytridiales</taxon>
        <taxon>Chytriomycetaceae</taxon>
        <taxon>Rhizoclosmatium</taxon>
    </lineage>
</organism>
<sequence length="494" mass="55639">MAVLVSTSSRKHLVAPVMSQPNSSVPLLSEKFNASAFDLLSVLERETVYLSPKNMLVAGAIVRLYIVPNGNSATPSRTAYQLLLENERERQILFPAAVYPNDDVEFSFKMFMSGTFKVTLFAEGTFKHNDLPWRLPDFKSKDYFDMPNLDKLYQFDMELKEESINSSPRVRLESHLKTLPFCTPSSMDDFQQGGRFLIATLFPTFQEGSGAGAQLIYLPPNCKLRYYSSNEAATCLQTQNITVLGDSTSAESVRDLLAHVTAQLTTKEWPESSCTLNEPCAKIREFAYESPSSSPNSPSTYITHIWGSTSHPCANGQGVIAYKDNQVFLDWTKFKISYPEFCHHFNESMAYSEKEWAVKGKWQSKPSKKQDVLVYTSGLHDLQAISGGGEYKLEDYEVWLDRVMKELAPLARTKVYVATNPTIGRHNFPNRYVNVVSRRVARKNGFLFLDQNGAFIHRLNGDGGAMVGDWVHAHPRVIFTNTNAQLYLNAMCGK</sequence>
<dbReference type="AlphaFoldDB" id="A0A1Y2D2G9"/>
<evidence type="ECO:0000313" key="1">
    <source>
        <dbReference type="EMBL" id="ORY53488.1"/>
    </source>
</evidence>
<dbReference type="SUPFAM" id="SSF52266">
    <property type="entry name" value="SGNH hydrolase"/>
    <property type="match status" value="1"/>
</dbReference>
<evidence type="ECO:0000313" key="2">
    <source>
        <dbReference type="Proteomes" id="UP000193642"/>
    </source>
</evidence>